<protein>
    <submittedName>
        <fullName evidence="13">Uncharacterized protein</fullName>
    </submittedName>
</protein>
<dbReference type="PROSITE" id="PS00518">
    <property type="entry name" value="ZF_RING_1"/>
    <property type="match status" value="1"/>
</dbReference>
<dbReference type="OrthoDB" id="423559at2759"/>
<name>A0A8J5V4I6_9ASCO</name>
<feature type="region of interest" description="Disordered" evidence="9">
    <location>
        <begin position="1"/>
        <end position="205"/>
    </location>
</feature>
<dbReference type="GO" id="GO:0008270">
    <property type="term" value="F:zinc ion binding"/>
    <property type="evidence" value="ECO:0007669"/>
    <property type="project" value="UniProtKB-KW"/>
</dbReference>
<evidence type="ECO:0000313" key="14">
    <source>
        <dbReference type="Proteomes" id="UP000694255"/>
    </source>
</evidence>
<evidence type="ECO:0000256" key="1">
    <source>
        <dbReference type="ARBA" id="ARBA00022723"/>
    </source>
</evidence>
<evidence type="ECO:0000256" key="8">
    <source>
        <dbReference type="SAM" id="Coils"/>
    </source>
</evidence>
<dbReference type="InterPro" id="IPR000330">
    <property type="entry name" value="SNF2_N"/>
</dbReference>
<dbReference type="SMART" id="SM00184">
    <property type="entry name" value="RING"/>
    <property type="match status" value="1"/>
</dbReference>
<dbReference type="EMBL" id="JAGSYN010000051">
    <property type="protein sequence ID" value="KAG7665119.1"/>
    <property type="molecule type" value="Genomic_DNA"/>
</dbReference>
<feature type="domain" description="RING-type" evidence="10">
    <location>
        <begin position="877"/>
        <end position="930"/>
    </location>
</feature>
<dbReference type="Pfam" id="PF13445">
    <property type="entry name" value="zf-RING_UBOX"/>
    <property type="match status" value="1"/>
</dbReference>
<dbReference type="GO" id="GO:0016787">
    <property type="term" value="F:hydrolase activity"/>
    <property type="evidence" value="ECO:0007669"/>
    <property type="project" value="UniProtKB-KW"/>
</dbReference>
<dbReference type="Proteomes" id="UP000694255">
    <property type="component" value="Unassembled WGS sequence"/>
</dbReference>
<evidence type="ECO:0000256" key="4">
    <source>
        <dbReference type="ARBA" id="ARBA00022801"/>
    </source>
</evidence>
<evidence type="ECO:0000256" key="3">
    <source>
        <dbReference type="ARBA" id="ARBA00022771"/>
    </source>
</evidence>
<evidence type="ECO:0000256" key="6">
    <source>
        <dbReference type="ARBA" id="ARBA00022840"/>
    </source>
</evidence>
<dbReference type="GO" id="GO:0005737">
    <property type="term" value="C:cytoplasm"/>
    <property type="evidence" value="ECO:0007669"/>
    <property type="project" value="TreeGrafter"/>
</dbReference>
<dbReference type="PROSITE" id="PS51194">
    <property type="entry name" value="HELICASE_CTER"/>
    <property type="match status" value="1"/>
</dbReference>
<dbReference type="Pfam" id="PF00271">
    <property type="entry name" value="Helicase_C"/>
    <property type="match status" value="1"/>
</dbReference>
<feature type="domain" description="Helicase ATP-binding" evidence="11">
    <location>
        <begin position="492"/>
        <end position="690"/>
    </location>
</feature>
<evidence type="ECO:0000256" key="2">
    <source>
        <dbReference type="ARBA" id="ARBA00022741"/>
    </source>
</evidence>
<dbReference type="SMART" id="SM00490">
    <property type="entry name" value="HELICc"/>
    <property type="match status" value="1"/>
</dbReference>
<feature type="compositionally biased region" description="Polar residues" evidence="9">
    <location>
        <begin position="22"/>
        <end position="31"/>
    </location>
</feature>
<evidence type="ECO:0000259" key="11">
    <source>
        <dbReference type="PROSITE" id="PS51192"/>
    </source>
</evidence>
<dbReference type="RefSeq" id="XP_049265351.1">
    <property type="nucleotide sequence ID" value="XM_049404800.1"/>
</dbReference>
<dbReference type="GO" id="GO:0008094">
    <property type="term" value="F:ATP-dependent activity, acting on DNA"/>
    <property type="evidence" value="ECO:0007669"/>
    <property type="project" value="TreeGrafter"/>
</dbReference>
<keyword evidence="1" id="KW-0479">Metal-binding</keyword>
<keyword evidence="14" id="KW-1185">Reference proteome</keyword>
<feature type="compositionally biased region" description="Polar residues" evidence="9">
    <location>
        <begin position="74"/>
        <end position="85"/>
    </location>
</feature>
<dbReference type="PROSITE" id="PS50089">
    <property type="entry name" value="ZF_RING_2"/>
    <property type="match status" value="1"/>
</dbReference>
<keyword evidence="4" id="KW-0378">Hydrolase</keyword>
<feature type="compositionally biased region" description="Low complexity" evidence="9">
    <location>
        <begin position="1"/>
        <end position="13"/>
    </location>
</feature>
<dbReference type="InterPro" id="IPR050628">
    <property type="entry name" value="SNF2_RAD54_helicase_TF"/>
</dbReference>
<accession>A0A8J5V4I6</accession>
<dbReference type="InterPro" id="IPR049730">
    <property type="entry name" value="SNF2/RAD54-like_C"/>
</dbReference>
<dbReference type="GO" id="GO:0005524">
    <property type="term" value="F:ATP binding"/>
    <property type="evidence" value="ECO:0007669"/>
    <property type="project" value="UniProtKB-KW"/>
</dbReference>
<keyword evidence="6" id="KW-0067">ATP-binding</keyword>
<dbReference type="Pfam" id="PF00176">
    <property type="entry name" value="SNF2-rel_dom"/>
    <property type="match status" value="1"/>
</dbReference>
<dbReference type="AlphaFoldDB" id="A0A8J5V4I6"/>
<dbReference type="SMART" id="SM00487">
    <property type="entry name" value="DEXDc"/>
    <property type="match status" value="1"/>
</dbReference>
<sequence>MSSYGDSGIIILSDSDDEDETPQINNHTSDIQKQQQQPQPPQQQQIPLDIPSASVSPTSTPPTQGNGPSILHSRPTSMTSNSIQQPAPKRLRLDSLNSTKRIGRLDSLNTTRRSNNNAPSLFVNRNQTPSVVSLTSSNSDTPANGSSRSTTQSVTPLTSGINTRVPPTATGSRDRVEVISLSSDDEDGNDLSFNQSFVDTPPSHVISPDNANDADGDDELMILSPDIAKVGKFKPSSFEQRGYQEIQYPQQHQQQQPYQWGDFSYATDASGQQQQTYNNPRLANGLYNQPAPVPHADQNLNLIRQQEFSNRQSRMAQDIFKLQQDKRTLQQKLQSIKTTIDNYKNQLITHKRKLSEAVRTGDEHTRLATRRLVEFLMSGISKLQSSIPSYATKIQAINSHLTHLGRMGALPPGVNPVDLTTTIAYEQPPIQPVIQQPIGYQSNIYADDSDIRNLMDNIKPPEDLIEGMESTPEELNISLLKHQRIGVAWMKRMEDSRHHGGILADDMGLGKTVQTIALMMAHKPSDELECKTTLIVGPVSLLRQWAAEIESKIKPTYPLHVGIYHGLERKSMSSYESLREYDVLLTSYHTLSNEWKRHFAEELAELKASKDPNLPDSNSGGRSYDSPFYGNNSRFYRIVLDEAQAIKNRNAFASKAVIYLKAKYRFCLSGTPMQNNVEELYPIIRFLQIKPYNNLQKFRADIIVPLKSKSGNYDKRDQNDSMRKLRAILSAILLRRTKTSEIDGKPILELPEKVLHSDFVEMDEQEMKFYKELETGIQKKAEKMLDERKMTGVLVLLLRLRQACCHQYLVEIGEMKAAQRSNNENLLNDWKKMYYMNTCLEEKVLLNVKRLTSSSSLPAPGADVKLDESDNEEMLTCPVCFDVLSEDSSMVLFAECGHLICQSCIEAFFEKNTADEDNSGNRIATCSECNTPVKETNLIDYIIFKKTHQENLPEQEVKRFCEQYYNTSNKKDNLAIIHDLVRRDEGFTPSAKMEKAIELIKNVFLTKPGEKIIIFSQFVTLFDLMKLVLRREKIDFLRYDGSMNMDHKNTVIKQFYQTDTKVLLLSLRSGNVGLTLTCASHVIIMDPFWNPYVEEQAMDRAHRIGQQREVNVHRILISGTVEKRIMELQDSKKELVESALNEKEMKSVSRLGQRELGFLFGLNDLRAP</sequence>
<feature type="coiled-coil region" evidence="8">
    <location>
        <begin position="319"/>
        <end position="360"/>
    </location>
</feature>
<dbReference type="InterPro" id="IPR001650">
    <property type="entry name" value="Helicase_C-like"/>
</dbReference>
<dbReference type="CDD" id="cd18793">
    <property type="entry name" value="SF2_C_SNF"/>
    <property type="match status" value="1"/>
</dbReference>
<dbReference type="GO" id="GO:0005634">
    <property type="term" value="C:nucleus"/>
    <property type="evidence" value="ECO:0007669"/>
    <property type="project" value="TreeGrafter"/>
</dbReference>
<dbReference type="InterPro" id="IPR014001">
    <property type="entry name" value="Helicase_ATP-bd"/>
</dbReference>
<evidence type="ECO:0000259" key="12">
    <source>
        <dbReference type="PROSITE" id="PS51194"/>
    </source>
</evidence>
<dbReference type="PANTHER" id="PTHR45626:SF16">
    <property type="entry name" value="ATP-DEPENDENT HELICASE ULS1"/>
    <property type="match status" value="1"/>
</dbReference>
<dbReference type="InterPro" id="IPR027370">
    <property type="entry name" value="Znf-RING_euk"/>
</dbReference>
<keyword evidence="8" id="KW-0175">Coiled coil</keyword>
<evidence type="ECO:0000259" key="10">
    <source>
        <dbReference type="PROSITE" id="PS50089"/>
    </source>
</evidence>
<feature type="domain" description="Helicase C-terminal" evidence="12">
    <location>
        <begin position="992"/>
        <end position="1144"/>
    </location>
</feature>
<evidence type="ECO:0000256" key="7">
    <source>
        <dbReference type="PROSITE-ProRule" id="PRU00175"/>
    </source>
</evidence>
<dbReference type="CDD" id="cd18008">
    <property type="entry name" value="DEXDc_SHPRH-like"/>
    <property type="match status" value="1"/>
</dbReference>
<dbReference type="PROSITE" id="PS51192">
    <property type="entry name" value="HELICASE_ATP_BIND_1"/>
    <property type="match status" value="1"/>
</dbReference>
<evidence type="ECO:0000256" key="5">
    <source>
        <dbReference type="ARBA" id="ARBA00022833"/>
    </source>
</evidence>
<dbReference type="GeneID" id="73467976"/>
<dbReference type="GO" id="GO:0000724">
    <property type="term" value="P:double-strand break repair via homologous recombination"/>
    <property type="evidence" value="ECO:0007669"/>
    <property type="project" value="TreeGrafter"/>
</dbReference>
<organism evidence="13 14">
    <name type="scientific">[Candida] subhashii</name>
    <dbReference type="NCBI Taxonomy" id="561895"/>
    <lineage>
        <taxon>Eukaryota</taxon>
        <taxon>Fungi</taxon>
        <taxon>Dikarya</taxon>
        <taxon>Ascomycota</taxon>
        <taxon>Saccharomycotina</taxon>
        <taxon>Pichiomycetes</taxon>
        <taxon>Debaryomycetaceae</taxon>
        <taxon>Spathaspora</taxon>
    </lineage>
</organism>
<feature type="compositionally biased region" description="Low complexity" evidence="9">
    <location>
        <begin position="32"/>
        <end position="63"/>
    </location>
</feature>
<keyword evidence="2" id="KW-0547">Nucleotide-binding</keyword>
<gene>
    <name evidence="13" type="ORF">J8A68_001175</name>
</gene>
<evidence type="ECO:0000313" key="13">
    <source>
        <dbReference type="EMBL" id="KAG7665119.1"/>
    </source>
</evidence>
<dbReference type="InterPro" id="IPR017907">
    <property type="entry name" value="Znf_RING_CS"/>
</dbReference>
<keyword evidence="5" id="KW-0862">Zinc</keyword>
<keyword evidence="3 7" id="KW-0863">Zinc-finger</keyword>
<dbReference type="PANTHER" id="PTHR45626">
    <property type="entry name" value="TRANSCRIPTION TERMINATION FACTOR 2-RELATED"/>
    <property type="match status" value="1"/>
</dbReference>
<dbReference type="InterPro" id="IPR001841">
    <property type="entry name" value="Znf_RING"/>
</dbReference>
<comment type="caution">
    <text evidence="13">The sequence shown here is derived from an EMBL/GenBank/DDBJ whole genome shotgun (WGS) entry which is preliminary data.</text>
</comment>
<feature type="compositionally biased region" description="Polar residues" evidence="9">
    <location>
        <begin position="107"/>
        <end position="162"/>
    </location>
</feature>
<proteinExistence type="predicted"/>
<evidence type="ECO:0000256" key="9">
    <source>
        <dbReference type="SAM" id="MobiDB-lite"/>
    </source>
</evidence>
<reference evidence="13 14" key="1">
    <citation type="journal article" date="2021" name="DNA Res.">
        <title>Genome analysis of Candida subhashii reveals its hybrid nature and dual mitochondrial genome conformations.</title>
        <authorList>
            <person name="Mixao V."/>
            <person name="Hegedusova E."/>
            <person name="Saus E."/>
            <person name="Pryszcz L.P."/>
            <person name="Cillingova A."/>
            <person name="Nosek J."/>
            <person name="Gabaldon T."/>
        </authorList>
    </citation>
    <scope>NUCLEOTIDE SEQUENCE [LARGE SCALE GENOMIC DNA]</scope>
    <source>
        <strain evidence="13 14">CBS 10753</strain>
    </source>
</reference>